<comment type="caution">
    <text evidence="2">The sequence shown here is derived from an EMBL/GenBank/DDBJ whole genome shotgun (WGS) entry which is preliminary data.</text>
</comment>
<keyword evidence="1" id="KW-0812">Transmembrane</keyword>
<reference evidence="2" key="1">
    <citation type="submission" date="2020-08" db="EMBL/GenBank/DDBJ databases">
        <title>Multicomponent nature underlies the extraordinary mechanical properties of spider dragline silk.</title>
        <authorList>
            <person name="Kono N."/>
            <person name="Nakamura H."/>
            <person name="Mori M."/>
            <person name="Yoshida Y."/>
            <person name="Ohtoshi R."/>
            <person name="Malay A.D."/>
            <person name="Moran D.A.P."/>
            <person name="Tomita M."/>
            <person name="Numata K."/>
            <person name="Arakawa K."/>
        </authorList>
    </citation>
    <scope>NUCLEOTIDE SEQUENCE</scope>
</reference>
<evidence type="ECO:0000313" key="3">
    <source>
        <dbReference type="Proteomes" id="UP000886998"/>
    </source>
</evidence>
<gene>
    <name evidence="2" type="ORF">TNIN_147421</name>
</gene>
<keyword evidence="3" id="KW-1185">Reference proteome</keyword>
<accession>A0A8X6YQX1</accession>
<evidence type="ECO:0000256" key="1">
    <source>
        <dbReference type="SAM" id="Phobius"/>
    </source>
</evidence>
<dbReference type="Proteomes" id="UP000886998">
    <property type="component" value="Unassembled WGS sequence"/>
</dbReference>
<dbReference type="EMBL" id="BMAV01022485">
    <property type="protein sequence ID" value="GFY77515.1"/>
    <property type="molecule type" value="Genomic_DNA"/>
</dbReference>
<dbReference type="OrthoDB" id="10606025at2759"/>
<feature type="transmembrane region" description="Helical" evidence="1">
    <location>
        <begin position="12"/>
        <end position="38"/>
    </location>
</feature>
<organism evidence="2 3">
    <name type="scientific">Trichonephila inaurata madagascariensis</name>
    <dbReference type="NCBI Taxonomy" id="2747483"/>
    <lineage>
        <taxon>Eukaryota</taxon>
        <taxon>Metazoa</taxon>
        <taxon>Ecdysozoa</taxon>
        <taxon>Arthropoda</taxon>
        <taxon>Chelicerata</taxon>
        <taxon>Arachnida</taxon>
        <taxon>Araneae</taxon>
        <taxon>Araneomorphae</taxon>
        <taxon>Entelegynae</taxon>
        <taxon>Araneoidea</taxon>
        <taxon>Nephilidae</taxon>
        <taxon>Trichonephila</taxon>
        <taxon>Trichonephila inaurata</taxon>
    </lineage>
</organism>
<dbReference type="AlphaFoldDB" id="A0A8X6YQX1"/>
<protein>
    <submittedName>
        <fullName evidence="2">Uncharacterized protein</fullName>
    </submittedName>
</protein>
<evidence type="ECO:0000313" key="2">
    <source>
        <dbReference type="EMBL" id="GFY77515.1"/>
    </source>
</evidence>
<sequence length="130" mass="15422">MCKICEYIDGFILLIGLPSAKLFFIIWTIIILTIVQFFCSQYDLLYFFILAFIVFEGMAYRYLSKVGRLLSLIVAVFNFLRLKILRNFLFPLREPRQIQLSAIEFFFMLKNSLDTQTLIESYMNKTILRS</sequence>
<proteinExistence type="predicted"/>
<keyword evidence="1" id="KW-0472">Membrane</keyword>
<name>A0A8X6YQX1_9ARAC</name>
<keyword evidence="1" id="KW-1133">Transmembrane helix</keyword>
<feature type="transmembrane region" description="Helical" evidence="1">
    <location>
        <begin position="44"/>
        <end position="63"/>
    </location>
</feature>